<accession>A0A7S8E851</accession>
<feature type="region of interest" description="Disordered" evidence="1">
    <location>
        <begin position="321"/>
        <end position="340"/>
    </location>
</feature>
<feature type="compositionally biased region" description="Pro residues" evidence="1">
    <location>
        <begin position="215"/>
        <end position="228"/>
    </location>
</feature>
<proteinExistence type="predicted"/>
<dbReference type="RefSeq" id="WP_195170200.1">
    <property type="nucleotide sequence ID" value="NZ_CP062983.1"/>
</dbReference>
<feature type="compositionally biased region" description="Polar residues" evidence="1">
    <location>
        <begin position="321"/>
        <end position="331"/>
    </location>
</feature>
<protein>
    <submittedName>
        <fullName evidence="2">Uncharacterized protein</fullName>
    </submittedName>
</protein>
<organism evidence="2 3">
    <name type="scientific">Phototrophicus methaneseepsis</name>
    <dbReference type="NCBI Taxonomy" id="2710758"/>
    <lineage>
        <taxon>Bacteria</taxon>
        <taxon>Bacillati</taxon>
        <taxon>Chloroflexota</taxon>
        <taxon>Candidatus Thermofontia</taxon>
        <taxon>Phototrophicales</taxon>
        <taxon>Phototrophicaceae</taxon>
        <taxon>Phototrophicus</taxon>
    </lineage>
</organism>
<dbReference type="EMBL" id="CP062983">
    <property type="protein sequence ID" value="QPC82131.1"/>
    <property type="molecule type" value="Genomic_DNA"/>
</dbReference>
<feature type="region of interest" description="Disordered" evidence="1">
    <location>
        <begin position="210"/>
        <end position="237"/>
    </location>
</feature>
<dbReference type="Proteomes" id="UP000594468">
    <property type="component" value="Chromosome"/>
</dbReference>
<dbReference type="KEGG" id="pmet:G4Y79_20975"/>
<dbReference type="InterPro" id="IPR038454">
    <property type="entry name" value="DnaA_N_sf"/>
</dbReference>
<dbReference type="Gene3D" id="3.30.300.180">
    <property type="match status" value="1"/>
</dbReference>
<keyword evidence="3" id="KW-1185">Reference proteome</keyword>
<evidence type="ECO:0000313" key="2">
    <source>
        <dbReference type="EMBL" id="QPC82131.1"/>
    </source>
</evidence>
<sequence length="413" mass="46388">MQPQDAWNAAYHQLELQLDEASFTWLMDAMFQSYEAGIYHIKVRNSYARDMCQHRLYRNIRRILSDVAGEPAELCFHADERISLFNLPEDVAEPEPAPTTEPEQSAWHYFARLPEAVIDELAPAQLGLLAKFIRHTSRKTNTLLGSIEDLSAKFDVPESTFKRHTKELVKAGHLVVIAGRGRGNANTYHLAGQLAIVVCGAEVAAQTTKQAPIQQPVPEPEPPQPPANVPDKVGQFEPASGEKQVNLNQQSDKVGQIEPANTHKVGQFEPASPDKVGQIEPPIQTFKQLPDVYKKQDAHARAYEAIPLLPAIADSFKNKLIQNSPKKSGNQKPARRGPKHPNAMWWAAEFHDDMTEAELSEIKKIDDSDLDPRVVHRAMKDTIQAVRQQSYPGERLRFFRRSLERQQAAIQTG</sequence>
<reference evidence="2 3" key="1">
    <citation type="submission" date="2020-02" db="EMBL/GenBank/DDBJ databases">
        <authorList>
            <person name="Zheng R.K."/>
            <person name="Sun C.M."/>
        </authorList>
    </citation>
    <scope>NUCLEOTIDE SEQUENCE [LARGE SCALE GENOMIC DNA]</scope>
    <source>
        <strain evidence="3">rifampicinis</strain>
    </source>
</reference>
<name>A0A7S8E851_9CHLR</name>
<dbReference type="AlphaFoldDB" id="A0A7S8E851"/>
<gene>
    <name evidence="2" type="ORF">G4Y79_20975</name>
</gene>
<evidence type="ECO:0000256" key="1">
    <source>
        <dbReference type="SAM" id="MobiDB-lite"/>
    </source>
</evidence>
<evidence type="ECO:0000313" key="3">
    <source>
        <dbReference type="Proteomes" id="UP000594468"/>
    </source>
</evidence>